<proteinExistence type="predicted"/>
<name>A0A9E6RK64_9HYPH</name>
<dbReference type="AlphaFoldDB" id="A0A9E6RK64"/>
<dbReference type="Pfam" id="PF11684">
    <property type="entry name" value="DUF3280"/>
    <property type="match status" value="1"/>
</dbReference>
<dbReference type="EMBL" id="CP081869">
    <property type="protein sequence ID" value="QZO02542.1"/>
    <property type="molecule type" value="Genomic_DNA"/>
</dbReference>
<sequence>MFSGGHAVAAPAKAAVFPFEFIDSSQEGESNGPRQDETDRVKRVAEQVAEFLRKGSIDVVDATPAQAGLKDVKSLKDCIPCATKAAGAVGADLVVVGHIQKVSNLILNINVQIVDVKTGKTVRGGSADIRGNTQETWDHGTKYLMTRNILKDPMPEAGAL</sequence>
<accession>A0A9E6RK64</accession>
<dbReference type="Gene3D" id="3.40.50.10610">
    <property type="entry name" value="ABC-type transport auxiliary lipoprotein component"/>
    <property type="match status" value="1"/>
</dbReference>
<gene>
    <name evidence="1" type="ORF">K6K41_27200</name>
</gene>
<dbReference type="Proteomes" id="UP000825701">
    <property type="component" value="Chromosome"/>
</dbReference>
<organism evidence="1 2">
    <name type="scientific">Chenggangzhangella methanolivorans</name>
    <dbReference type="NCBI Taxonomy" id="1437009"/>
    <lineage>
        <taxon>Bacteria</taxon>
        <taxon>Pseudomonadati</taxon>
        <taxon>Pseudomonadota</taxon>
        <taxon>Alphaproteobacteria</taxon>
        <taxon>Hyphomicrobiales</taxon>
        <taxon>Methylopilaceae</taxon>
        <taxon>Chenggangzhangella</taxon>
    </lineage>
</organism>
<evidence type="ECO:0000313" key="2">
    <source>
        <dbReference type="Proteomes" id="UP000825701"/>
    </source>
</evidence>
<protein>
    <submittedName>
        <fullName evidence="1">DUF3280 domain-containing protein</fullName>
    </submittedName>
</protein>
<evidence type="ECO:0000313" key="1">
    <source>
        <dbReference type="EMBL" id="QZO02542.1"/>
    </source>
</evidence>
<dbReference type="InterPro" id="IPR021698">
    <property type="entry name" value="DUF3280"/>
</dbReference>
<reference evidence="1" key="1">
    <citation type="submission" date="2021-08" db="EMBL/GenBank/DDBJ databases">
        <authorList>
            <person name="Zhang H."/>
            <person name="Xu M."/>
            <person name="Yu Z."/>
            <person name="Yang L."/>
            <person name="Cai Y."/>
        </authorList>
    </citation>
    <scope>NUCLEOTIDE SEQUENCE</scope>
    <source>
        <strain evidence="1">CHL1</strain>
    </source>
</reference>
<dbReference type="KEGG" id="cmet:K6K41_27200"/>
<keyword evidence="2" id="KW-1185">Reference proteome</keyword>